<sequence length="94" mass="10486">MVIDYRSLNEKTIGDAYPLPNITDILDQLGSAKYFSVLDLASGFHQIPMASKDAPKTAFSTPYGHYQFKRMPFGLKNAPATFQRLMDNVLSGLQ</sequence>
<dbReference type="InterPro" id="IPR000477">
    <property type="entry name" value="RT_dom"/>
</dbReference>
<evidence type="ECO:0000256" key="3">
    <source>
        <dbReference type="ARBA" id="ARBA00022695"/>
    </source>
</evidence>
<dbReference type="InterPro" id="IPR043128">
    <property type="entry name" value="Rev_trsase/Diguanyl_cyclase"/>
</dbReference>
<dbReference type="STRING" id="67767.A0A0J7JUF0"/>
<keyword evidence="10" id="KW-1185">Reference proteome</keyword>
<dbReference type="PANTHER" id="PTHR24559">
    <property type="entry name" value="TRANSPOSON TY3-I GAG-POL POLYPROTEIN"/>
    <property type="match status" value="1"/>
</dbReference>
<gene>
    <name evidence="9" type="ORF">RF55_25585</name>
</gene>
<proteinExistence type="predicted"/>
<dbReference type="InterPro" id="IPR043502">
    <property type="entry name" value="DNA/RNA_pol_sf"/>
</dbReference>
<dbReference type="GO" id="GO:0003964">
    <property type="term" value="F:RNA-directed DNA polymerase activity"/>
    <property type="evidence" value="ECO:0007669"/>
    <property type="project" value="UniProtKB-KW"/>
</dbReference>
<dbReference type="GO" id="GO:0004519">
    <property type="term" value="F:endonuclease activity"/>
    <property type="evidence" value="ECO:0007669"/>
    <property type="project" value="UniProtKB-KW"/>
</dbReference>
<dbReference type="PROSITE" id="PS50878">
    <property type="entry name" value="RT_POL"/>
    <property type="match status" value="1"/>
</dbReference>
<feature type="non-terminal residue" evidence="9">
    <location>
        <position position="94"/>
    </location>
</feature>
<evidence type="ECO:0000256" key="2">
    <source>
        <dbReference type="ARBA" id="ARBA00022679"/>
    </source>
</evidence>
<protein>
    <submittedName>
        <fullName evidence="9">Enzymatic polyprotein endonuclease reverse</fullName>
    </submittedName>
</protein>
<evidence type="ECO:0000256" key="6">
    <source>
        <dbReference type="ARBA" id="ARBA00022801"/>
    </source>
</evidence>
<dbReference type="InterPro" id="IPR053134">
    <property type="entry name" value="RNA-dir_DNA_polymerase"/>
</dbReference>
<dbReference type="FunFam" id="3.10.10.10:FF:000007">
    <property type="entry name" value="Retrovirus-related Pol polyprotein from transposon 17.6-like Protein"/>
    <property type="match status" value="1"/>
</dbReference>
<dbReference type="Pfam" id="PF00078">
    <property type="entry name" value="RVT_1"/>
    <property type="match status" value="1"/>
</dbReference>
<keyword evidence="6" id="KW-0378">Hydrolase</keyword>
<evidence type="ECO:0000313" key="9">
    <source>
        <dbReference type="EMBL" id="KMQ81674.1"/>
    </source>
</evidence>
<dbReference type="AlphaFoldDB" id="A0A0J7JUF0"/>
<dbReference type="PANTHER" id="PTHR24559:SF435">
    <property type="entry name" value="RIBONUCLEASE H"/>
    <property type="match status" value="1"/>
</dbReference>
<accession>A0A0J7JUF0</accession>
<dbReference type="GO" id="GO:0008233">
    <property type="term" value="F:peptidase activity"/>
    <property type="evidence" value="ECO:0007669"/>
    <property type="project" value="UniProtKB-KW"/>
</dbReference>
<evidence type="ECO:0000256" key="4">
    <source>
        <dbReference type="ARBA" id="ARBA00022722"/>
    </source>
</evidence>
<dbReference type="Gene3D" id="3.10.10.10">
    <property type="entry name" value="HIV Type 1 Reverse Transcriptase, subunit A, domain 1"/>
    <property type="match status" value="1"/>
</dbReference>
<evidence type="ECO:0000256" key="1">
    <source>
        <dbReference type="ARBA" id="ARBA00022670"/>
    </source>
</evidence>
<keyword evidence="2" id="KW-0808">Transferase</keyword>
<comment type="caution">
    <text evidence="9">The sequence shown here is derived from an EMBL/GenBank/DDBJ whole genome shotgun (WGS) entry which is preliminary data.</text>
</comment>
<evidence type="ECO:0000313" key="10">
    <source>
        <dbReference type="Proteomes" id="UP000036403"/>
    </source>
</evidence>
<dbReference type="Gene3D" id="3.30.70.270">
    <property type="match status" value="1"/>
</dbReference>
<dbReference type="SUPFAM" id="SSF56672">
    <property type="entry name" value="DNA/RNA polymerases"/>
    <property type="match status" value="1"/>
</dbReference>
<evidence type="ECO:0000256" key="5">
    <source>
        <dbReference type="ARBA" id="ARBA00022759"/>
    </source>
</evidence>
<dbReference type="CDD" id="cd01647">
    <property type="entry name" value="RT_LTR"/>
    <property type="match status" value="1"/>
</dbReference>
<dbReference type="Proteomes" id="UP000036403">
    <property type="component" value="Unassembled WGS sequence"/>
</dbReference>
<dbReference type="EMBL" id="LBMM01032934">
    <property type="protein sequence ID" value="KMQ81674.1"/>
    <property type="molecule type" value="Genomic_DNA"/>
</dbReference>
<evidence type="ECO:0000256" key="7">
    <source>
        <dbReference type="ARBA" id="ARBA00022918"/>
    </source>
</evidence>
<organism evidence="9 10">
    <name type="scientific">Lasius niger</name>
    <name type="common">Black garden ant</name>
    <dbReference type="NCBI Taxonomy" id="67767"/>
    <lineage>
        <taxon>Eukaryota</taxon>
        <taxon>Metazoa</taxon>
        <taxon>Ecdysozoa</taxon>
        <taxon>Arthropoda</taxon>
        <taxon>Hexapoda</taxon>
        <taxon>Insecta</taxon>
        <taxon>Pterygota</taxon>
        <taxon>Neoptera</taxon>
        <taxon>Endopterygota</taxon>
        <taxon>Hymenoptera</taxon>
        <taxon>Apocrita</taxon>
        <taxon>Aculeata</taxon>
        <taxon>Formicoidea</taxon>
        <taxon>Formicidae</taxon>
        <taxon>Formicinae</taxon>
        <taxon>Lasius</taxon>
        <taxon>Lasius</taxon>
    </lineage>
</organism>
<dbReference type="OrthoDB" id="7554945at2759"/>
<reference evidence="9 10" key="1">
    <citation type="submission" date="2015-04" db="EMBL/GenBank/DDBJ databases">
        <title>Lasius niger genome sequencing.</title>
        <authorList>
            <person name="Konorov E.A."/>
            <person name="Nikitin M.A."/>
            <person name="Kirill M.V."/>
            <person name="Chang P."/>
        </authorList>
    </citation>
    <scope>NUCLEOTIDE SEQUENCE [LARGE SCALE GENOMIC DNA]</scope>
    <source>
        <tissue evidence="9">Whole</tissue>
    </source>
</reference>
<dbReference type="GO" id="GO:0006508">
    <property type="term" value="P:proteolysis"/>
    <property type="evidence" value="ECO:0007669"/>
    <property type="project" value="UniProtKB-KW"/>
</dbReference>
<keyword evidence="5 9" id="KW-0255">Endonuclease</keyword>
<keyword evidence="7" id="KW-0695">RNA-directed DNA polymerase</keyword>
<keyword evidence="1" id="KW-0645">Protease</keyword>
<feature type="domain" description="Reverse transcriptase" evidence="8">
    <location>
        <begin position="1"/>
        <end position="94"/>
    </location>
</feature>
<name>A0A0J7JUF0_LASNI</name>
<keyword evidence="3" id="KW-0548">Nucleotidyltransferase</keyword>
<dbReference type="PaxDb" id="67767-A0A0J7JUF0"/>
<evidence type="ECO:0000259" key="8">
    <source>
        <dbReference type="PROSITE" id="PS50878"/>
    </source>
</evidence>
<keyword evidence="4" id="KW-0540">Nuclease</keyword>